<gene>
    <name evidence="1" type="ORF">JW498_11710</name>
</gene>
<evidence type="ECO:0000313" key="1">
    <source>
        <dbReference type="EMBL" id="MBN0988033.1"/>
    </source>
</evidence>
<sequence length="86" mass="10125">MQILEQLSEYGEEVDMYQSMNRLCAILDFDQYREFIAWVNELKVIKPKQLAENISTPFIPKRRPDTKFHDKAFVSNIEAVWGISIS</sequence>
<proteinExistence type="predicted"/>
<keyword evidence="2" id="KW-1185">Reference proteome</keyword>
<dbReference type="Proteomes" id="UP000760472">
    <property type="component" value="Unassembled WGS sequence"/>
</dbReference>
<organism evidence="1 2">
    <name type="scientific">Amphritea pacifica</name>
    <dbReference type="NCBI Taxonomy" id="2811233"/>
    <lineage>
        <taxon>Bacteria</taxon>
        <taxon>Pseudomonadati</taxon>
        <taxon>Pseudomonadota</taxon>
        <taxon>Gammaproteobacteria</taxon>
        <taxon>Oceanospirillales</taxon>
        <taxon>Oceanospirillaceae</taxon>
        <taxon>Amphritea</taxon>
    </lineage>
</organism>
<evidence type="ECO:0000313" key="2">
    <source>
        <dbReference type="Proteomes" id="UP000760472"/>
    </source>
</evidence>
<protein>
    <submittedName>
        <fullName evidence="1">Uncharacterized protein</fullName>
    </submittedName>
</protein>
<dbReference type="RefSeq" id="WP_205210192.1">
    <property type="nucleotide sequence ID" value="NZ_JAFFZO010000012.1"/>
</dbReference>
<dbReference type="EMBL" id="JAFFZP010000017">
    <property type="protein sequence ID" value="MBN0988033.1"/>
    <property type="molecule type" value="Genomic_DNA"/>
</dbReference>
<reference evidence="1 2" key="1">
    <citation type="submission" date="2021-02" db="EMBL/GenBank/DDBJ databases">
        <title>A novel species of genus Amphritea isolated from a fishpond in China.</title>
        <authorList>
            <person name="Lu H."/>
        </authorList>
    </citation>
    <scope>NUCLEOTIDE SEQUENCE [LARGE SCALE GENOMIC DNA]</scope>
    <source>
        <strain evidence="1 2">RP18W</strain>
    </source>
</reference>
<name>A0ABS2W8Y5_9GAMM</name>
<comment type="caution">
    <text evidence="1">The sequence shown here is derived from an EMBL/GenBank/DDBJ whole genome shotgun (WGS) entry which is preliminary data.</text>
</comment>
<accession>A0ABS2W8Y5</accession>